<comment type="subunit">
    <text evidence="13">Heterodimer of AddA and AddB/RexB.</text>
</comment>
<evidence type="ECO:0000256" key="8">
    <source>
        <dbReference type="ARBA" id="ARBA00023125"/>
    </source>
</evidence>
<dbReference type="InterPro" id="IPR000212">
    <property type="entry name" value="DNA_helicase_UvrD/REP"/>
</dbReference>
<keyword evidence="8 13" id="KW-0238">DNA-binding</keyword>
<dbReference type="EC" id="3.1.-.-" evidence="13"/>
<dbReference type="PANTHER" id="PTHR11070">
    <property type="entry name" value="UVRD / RECB / PCRA DNA HELICASE FAMILY MEMBER"/>
    <property type="match status" value="1"/>
</dbReference>
<feature type="compositionally biased region" description="Polar residues" evidence="15">
    <location>
        <begin position="1071"/>
        <end position="1081"/>
    </location>
</feature>
<dbReference type="InterPro" id="IPR011604">
    <property type="entry name" value="PDDEXK-like_dom_sf"/>
</dbReference>
<keyword evidence="7 13" id="KW-0067">ATP-binding</keyword>
<dbReference type="InterPro" id="IPR011335">
    <property type="entry name" value="Restrct_endonuc-II-like"/>
</dbReference>
<dbReference type="Gene3D" id="3.40.50.300">
    <property type="entry name" value="P-loop containing nucleotide triphosphate hydrolases"/>
    <property type="match status" value="4"/>
</dbReference>
<dbReference type="InterPro" id="IPR014152">
    <property type="entry name" value="AddA"/>
</dbReference>
<dbReference type="InterPro" id="IPR014016">
    <property type="entry name" value="UvrD-like_ATP-bd"/>
</dbReference>
<dbReference type="Pfam" id="PF12705">
    <property type="entry name" value="PDDEXK_1"/>
    <property type="match status" value="1"/>
</dbReference>
<keyword evidence="6 13" id="KW-0269">Exonuclease</keyword>
<dbReference type="InterPro" id="IPR014017">
    <property type="entry name" value="DNA_helicase_UvrD-like_C"/>
</dbReference>
<dbReference type="PROSITE" id="PS51198">
    <property type="entry name" value="UVRD_HELICASE_ATP_BIND"/>
    <property type="match status" value="1"/>
</dbReference>
<dbReference type="SUPFAM" id="SSF52540">
    <property type="entry name" value="P-loop containing nucleoside triphosphate hydrolases"/>
    <property type="match status" value="1"/>
</dbReference>
<dbReference type="Pfam" id="PF13361">
    <property type="entry name" value="UvrD_C"/>
    <property type="match status" value="1"/>
</dbReference>
<feature type="domain" description="UvrD-like helicase ATP-binding" evidence="16">
    <location>
        <begin position="5"/>
        <end position="483"/>
    </location>
</feature>
<dbReference type="EC" id="5.6.2.4" evidence="13"/>
<evidence type="ECO:0000256" key="11">
    <source>
        <dbReference type="ARBA" id="ARBA00034617"/>
    </source>
</evidence>
<evidence type="ECO:0000256" key="9">
    <source>
        <dbReference type="ARBA" id="ARBA00023204"/>
    </source>
</evidence>
<keyword evidence="3 13" id="KW-0227">DNA damage</keyword>
<evidence type="ECO:0000256" key="3">
    <source>
        <dbReference type="ARBA" id="ARBA00022763"/>
    </source>
</evidence>
<dbReference type="RefSeq" id="WP_019225496.1">
    <property type="nucleotide sequence ID" value="NZ_CP007033.1"/>
</dbReference>
<dbReference type="CDD" id="cd17932">
    <property type="entry name" value="DEXQc_UvrD"/>
    <property type="match status" value="1"/>
</dbReference>
<evidence type="ECO:0000256" key="7">
    <source>
        <dbReference type="ARBA" id="ARBA00022840"/>
    </source>
</evidence>
<dbReference type="InterPro" id="IPR027417">
    <property type="entry name" value="P-loop_NTPase"/>
</dbReference>
<keyword evidence="10 13" id="KW-0413">Isomerase</keyword>
<keyword evidence="2 13" id="KW-0547">Nucleotide-binding</keyword>
<keyword evidence="19" id="KW-1185">Reference proteome</keyword>
<evidence type="ECO:0000256" key="14">
    <source>
        <dbReference type="PROSITE-ProRule" id="PRU00560"/>
    </source>
</evidence>
<comment type="catalytic activity">
    <reaction evidence="12 13">
        <text>ATP + H2O = ADP + phosphate + H(+)</text>
        <dbReference type="Rhea" id="RHEA:13065"/>
        <dbReference type="ChEBI" id="CHEBI:15377"/>
        <dbReference type="ChEBI" id="CHEBI:15378"/>
        <dbReference type="ChEBI" id="CHEBI:30616"/>
        <dbReference type="ChEBI" id="CHEBI:43474"/>
        <dbReference type="ChEBI" id="CHEBI:456216"/>
        <dbReference type="EC" id="5.6.2.4"/>
    </reaction>
</comment>
<evidence type="ECO:0000256" key="6">
    <source>
        <dbReference type="ARBA" id="ARBA00022839"/>
    </source>
</evidence>
<evidence type="ECO:0000256" key="4">
    <source>
        <dbReference type="ARBA" id="ARBA00022801"/>
    </source>
</evidence>
<gene>
    <name evidence="13" type="primary">addA</name>
    <name evidence="18" type="ORF">DEHRE_04890</name>
</gene>
<keyword evidence="1 13" id="KW-0540">Nuclease</keyword>
<keyword evidence="5 13" id="KW-0347">Helicase</keyword>
<dbReference type="GO" id="GO:0004386">
    <property type="term" value="F:helicase activity"/>
    <property type="evidence" value="ECO:0007669"/>
    <property type="project" value="UniProtKB-KW"/>
</dbReference>
<evidence type="ECO:0000256" key="15">
    <source>
        <dbReference type="SAM" id="MobiDB-lite"/>
    </source>
</evidence>
<dbReference type="EMBL" id="CP007033">
    <property type="protein sequence ID" value="AHF09491.1"/>
    <property type="molecule type" value="Genomic_DNA"/>
</dbReference>
<evidence type="ECO:0000259" key="16">
    <source>
        <dbReference type="PROSITE" id="PS51198"/>
    </source>
</evidence>
<sequence>MTDLTKWTNEQREAITAKDCNLLVAAAAGAGKTAVLVERIIQKITDSHDPVDIDRLLVVTFTNAAAAEMRERIAEALAAVLESNPGSSNMQKQLTLLSKASITTIHSFCLEVIRSNFQAINIDPSFRIADETETMLMKMEVLNDLFDEMYEENAENQDFLELLECYGGNRDDQALQDMVLNLHTFIQSSPWPEKWLAEMIGRFGMFEGTDFSQTCWGKVLLKSIGLEIEGLIQNMQAAVALLQPGTGLDKYRPVFEEEYCFLQHIRELCLEERNARWDDLAQTVRNYLFQRLPAAGKDADKAVQEQVKEIRDQVKKKIGKLKERSLAANSKEIRTDLQTLQPLMQCLGRLVVEFERRYALKKNGKSLVDFNDLEHFCLEILTVQDETGAYVPSEAAKRYQERFAEILVDEYQDSNLVQEILLQMISRTGSARPNVFMVGDVKQSIYRFRQAKPELFLEKYHSYSPEQGASHRKICLYKNFRSRREVVDAVNYIFRQIMSVQVGELDYNDNEALNPGAVFAENDQEHLAVGGAVEFHLIQTGDPERLDQENRFSDSSGQEEQELTEFTDASNGLSDETEQIDPGMLDAIQCEARFTVRRIQELFHPDEKGRRTAVYDKERKVYRELRCSDIVILLRTTRNWSEVFTEELTAAGIPAFADTGTGFFKSSEVQVILSLLQIIDNPLQDIPLLAVLRSPLAAFSSDELAGLRLTRRHVPIYEALKQLVEDQDQSADGKSETEKMKNKTSEKEALKKKAAMFLNNLHRWRDTAQYLSADKLLWQLYTETGYYGIVGAMPGGVQRQANLRILFERARQYEGTSFKGLFNFINFIDKLKSNQGDFGSAKILGENDNVVRIMSIHKSKGLEFPVVILAGCGKKFNFQDLNRSILFHQELGLGPDVADPRLRIAYPSVPKYAIREQIRMETLSEEMRILYVALTRAREKLIISGAVSNARKALNKWCKAAAGDPEKLPAHEVYKGEKYLDWIVPALMKHRGCCTASLTGWLGHHTYATEGALGNGQLDDPSEWQIRVWTKNELLGRPAVWGQEEETFIQWLTGLRQETEDHGNTEDYSDTEVNNDNNGSSDNRANNDYINYIDNNDSDGLHGRNVKKEIARRLGWEYPFTASTRIPPKVSVTELKRRLEVELMEEPELGLATGSALLPQLIKKPLFLEEKKGLGAAEAGTILHFVMQHLDVQRNDIPNQIQEMVKKELLTEQQAESVDPEKIMFFLESPLGRRMKASGSVNREVRFNIEIPCREVFSDMAAGACGQEVVLLQGIIDCYFEEEDGIVLVDYKTDRIPEGGSSIILERYRQQILYYARALEMLTGKKVKKKYFYLFGCGEILQS</sequence>
<comment type="function">
    <text evidence="13">The heterodimer acts as both an ATP-dependent DNA helicase and an ATP-dependent, dual-direction single-stranded exonuclease. Recognizes the chi site generating a DNA molecule suitable for the initiation of homologous recombination. The AddA nuclease domain is required for chi fragment generation; this subunit has the helicase and 3' -&gt; 5' nuclease activities.</text>
</comment>
<feature type="region of interest" description="Disordered" evidence="15">
    <location>
        <begin position="1059"/>
        <end position="1083"/>
    </location>
</feature>
<organism evidence="18 19">
    <name type="scientific">Dehalobacter restrictus (strain DSM 9455 / PER-K23)</name>
    <dbReference type="NCBI Taxonomy" id="871738"/>
    <lineage>
        <taxon>Bacteria</taxon>
        <taxon>Bacillati</taxon>
        <taxon>Bacillota</taxon>
        <taxon>Clostridia</taxon>
        <taxon>Eubacteriales</taxon>
        <taxon>Desulfitobacteriaceae</taxon>
        <taxon>Dehalobacter</taxon>
    </lineage>
</organism>
<comment type="similarity">
    <text evidence="13">Belongs to the helicase family. AddA subfamily.</text>
</comment>
<dbReference type="HAMAP" id="MF_01451">
    <property type="entry name" value="AddA"/>
    <property type="match status" value="1"/>
</dbReference>
<comment type="catalytic activity">
    <reaction evidence="11 13">
        <text>Couples ATP hydrolysis with the unwinding of duplex DNA by translocating in the 3'-5' direction.</text>
        <dbReference type="EC" id="5.6.2.4"/>
    </reaction>
</comment>
<dbReference type="InterPro" id="IPR038726">
    <property type="entry name" value="PDDEXK_AddAB-type"/>
</dbReference>
<evidence type="ECO:0000256" key="2">
    <source>
        <dbReference type="ARBA" id="ARBA00022741"/>
    </source>
</evidence>
<feature type="region of interest" description="Disordered" evidence="15">
    <location>
        <begin position="546"/>
        <end position="574"/>
    </location>
</feature>
<evidence type="ECO:0000256" key="5">
    <source>
        <dbReference type="ARBA" id="ARBA00022806"/>
    </source>
</evidence>
<protein>
    <recommendedName>
        <fullName evidence="13">ATP-dependent helicase/nuclease subunit A</fullName>
        <ecNumber evidence="13">3.1.-.-</ecNumber>
        <ecNumber evidence="13">5.6.2.4</ecNumber>
    </recommendedName>
    <alternativeName>
        <fullName evidence="13">ATP-dependent helicase/nuclease AddA</fullName>
    </alternativeName>
    <alternativeName>
        <fullName evidence="13">DNA 3'-5' helicase AddA</fullName>
    </alternativeName>
</protein>
<proteinExistence type="inferred from homology"/>
<name>A0ABM5P4I8_DEHRP</name>
<dbReference type="PROSITE" id="PS51217">
    <property type="entry name" value="UVRD_HELICASE_CTER"/>
    <property type="match status" value="1"/>
</dbReference>
<comment type="cofactor">
    <cofactor evidence="13">
        <name>Mg(2+)</name>
        <dbReference type="ChEBI" id="CHEBI:18420"/>
    </cofactor>
</comment>
<evidence type="ECO:0000256" key="10">
    <source>
        <dbReference type="ARBA" id="ARBA00023235"/>
    </source>
</evidence>
<evidence type="ECO:0000259" key="17">
    <source>
        <dbReference type="PROSITE" id="PS51217"/>
    </source>
</evidence>
<evidence type="ECO:0000256" key="12">
    <source>
        <dbReference type="ARBA" id="ARBA00048988"/>
    </source>
</evidence>
<dbReference type="PANTHER" id="PTHR11070:SF48">
    <property type="entry name" value="ATP-DEPENDENT HELICASE_NUCLEASE SUBUNIT A"/>
    <property type="match status" value="1"/>
</dbReference>
<reference evidence="18 19" key="1">
    <citation type="journal article" date="2013" name="Stand. Genomic Sci.">
        <title>Complete genome sequence of Dehalobacter restrictus PER-K23(T.).</title>
        <authorList>
            <person name="Kruse T."/>
            <person name="Maillard J."/>
            <person name="Goodwin L."/>
            <person name="Woyke T."/>
            <person name="Teshima H."/>
            <person name="Bruce D."/>
            <person name="Detter C."/>
            <person name="Tapia R."/>
            <person name="Han C."/>
            <person name="Huntemann M."/>
            <person name="Wei C.L."/>
            <person name="Han J."/>
            <person name="Chen A."/>
            <person name="Kyrpides N."/>
            <person name="Szeto E."/>
            <person name="Markowitz V."/>
            <person name="Ivanova N."/>
            <person name="Pagani I."/>
            <person name="Pati A."/>
            <person name="Pitluck S."/>
            <person name="Nolan M."/>
            <person name="Holliger C."/>
            <person name="Smidt H."/>
        </authorList>
    </citation>
    <scope>NUCLEOTIDE SEQUENCE [LARGE SCALE GENOMIC DNA]</scope>
    <source>
        <strain evidence="19">DSM 9455</strain>
    </source>
</reference>
<keyword evidence="9 13" id="KW-0234">DNA repair</keyword>
<evidence type="ECO:0000256" key="13">
    <source>
        <dbReference type="HAMAP-Rule" id="MF_01451"/>
    </source>
</evidence>
<feature type="binding site" evidence="14">
    <location>
        <begin position="26"/>
        <end position="33"/>
    </location>
    <ligand>
        <name>ATP</name>
        <dbReference type="ChEBI" id="CHEBI:30616"/>
    </ligand>
</feature>
<evidence type="ECO:0000313" key="19">
    <source>
        <dbReference type="Proteomes" id="UP000018934"/>
    </source>
</evidence>
<dbReference type="Pfam" id="PF00580">
    <property type="entry name" value="UvrD-helicase"/>
    <property type="match status" value="1"/>
</dbReference>
<dbReference type="Proteomes" id="UP000018934">
    <property type="component" value="Chromosome"/>
</dbReference>
<evidence type="ECO:0000256" key="1">
    <source>
        <dbReference type="ARBA" id="ARBA00022722"/>
    </source>
</evidence>
<accession>A0ABM5P4I8</accession>
<dbReference type="Gene3D" id="3.90.320.10">
    <property type="match status" value="1"/>
</dbReference>
<feature type="domain" description="UvrD-like helicase C-terminal" evidence="17">
    <location>
        <begin position="543"/>
        <end position="861"/>
    </location>
</feature>
<evidence type="ECO:0000313" key="18">
    <source>
        <dbReference type="EMBL" id="AHF09491.1"/>
    </source>
</evidence>
<dbReference type="SUPFAM" id="SSF52980">
    <property type="entry name" value="Restriction endonuclease-like"/>
    <property type="match status" value="1"/>
</dbReference>
<keyword evidence="4 13" id="KW-0378">Hydrolase</keyword>